<dbReference type="RefSeq" id="WP_092681545.1">
    <property type="nucleotide sequence ID" value="NZ_FNMZ01000003.1"/>
</dbReference>
<evidence type="ECO:0000256" key="4">
    <source>
        <dbReference type="ARBA" id="ARBA00013078"/>
    </source>
</evidence>
<evidence type="ECO:0000256" key="3">
    <source>
        <dbReference type="ARBA" id="ARBA00006171"/>
    </source>
</evidence>
<dbReference type="STRING" id="356660.SAMN05444336_103259"/>
<dbReference type="InterPro" id="IPR023214">
    <property type="entry name" value="HAD_sf"/>
</dbReference>
<dbReference type="Gene3D" id="3.40.50.1000">
    <property type="entry name" value="HAD superfamily/HAD-like"/>
    <property type="match status" value="1"/>
</dbReference>
<dbReference type="GO" id="GO:0006281">
    <property type="term" value="P:DNA repair"/>
    <property type="evidence" value="ECO:0007669"/>
    <property type="project" value="TreeGrafter"/>
</dbReference>
<dbReference type="EC" id="3.1.3.18" evidence="4"/>
<reference evidence="5 6" key="1">
    <citation type="submission" date="2016-10" db="EMBL/GenBank/DDBJ databases">
        <authorList>
            <person name="de Groot N.N."/>
        </authorList>
    </citation>
    <scope>NUCLEOTIDE SEQUENCE [LARGE SCALE GENOMIC DNA]</scope>
    <source>
        <strain evidence="5 6">DSM 17890</strain>
    </source>
</reference>
<evidence type="ECO:0000313" key="6">
    <source>
        <dbReference type="Proteomes" id="UP000199118"/>
    </source>
</evidence>
<dbReference type="PANTHER" id="PTHR43434">
    <property type="entry name" value="PHOSPHOGLYCOLATE PHOSPHATASE"/>
    <property type="match status" value="1"/>
</dbReference>
<name>A0A1H2YVK4_9RHOB</name>
<proteinExistence type="inferred from homology"/>
<dbReference type="InterPro" id="IPR023198">
    <property type="entry name" value="PGP-like_dom2"/>
</dbReference>
<dbReference type="SFLD" id="SFLDS00003">
    <property type="entry name" value="Haloacid_Dehalogenase"/>
    <property type="match status" value="1"/>
</dbReference>
<dbReference type="Gene3D" id="1.10.150.240">
    <property type="entry name" value="Putative phosphatase, domain 2"/>
    <property type="match status" value="1"/>
</dbReference>
<dbReference type="Pfam" id="PF00702">
    <property type="entry name" value="Hydrolase"/>
    <property type="match status" value="1"/>
</dbReference>
<dbReference type="SFLD" id="SFLDG01129">
    <property type="entry name" value="C1.5:_HAD__Beta-PGM__Phosphata"/>
    <property type="match status" value="1"/>
</dbReference>
<organism evidence="5 6">
    <name type="scientific">Albimonas donghaensis</name>
    <dbReference type="NCBI Taxonomy" id="356660"/>
    <lineage>
        <taxon>Bacteria</taxon>
        <taxon>Pseudomonadati</taxon>
        <taxon>Pseudomonadota</taxon>
        <taxon>Alphaproteobacteria</taxon>
        <taxon>Rhodobacterales</taxon>
        <taxon>Paracoccaceae</taxon>
        <taxon>Albimonas</taxon>
    </lineage>
</organism>
<dbReference type="SUPFAM" id="SSF56784">
    <property type="entry name" value="HAD-like"/>
    <property type="match status" value="1"/>
</dbReference>
<sequence>MSASGHAPRLVCDLDGTLADSAPSLCAAGNRVLAGLGRPPVDVETYKTFVGRGQRVQVERLLTHTGGVPGGDVTPFLEAFRAGYDPLEASTAYPGAAAALAALAAEGWRIAVCTQKTEAKARRLLAGLGFEVAHVVGGDSVRGEGGTEVLKPDPRVIGAALAPLGEGPAAYVGDSETDAETAAAAGLPFLLHLEGYRKSTPEALAPFASFSAFSELPALARKAVGLA</sequence>
<comment type="pathway">
    <text evidence="2">Organic acid metabolism; glycolate biosynthesis; glycolate from 2-phosphoglycolate: step 1/1.</text>
</comment>
<evidence type="ECO:0000313" key="5">
    <source>
        <dbReference type="EMBL" id="SDX08684.1"/>
    </source>
</evidence>
<dbReference type="AlphaFoldDB" id="A0A1H2YVK4"/>
<dbReference type="EMBL" id="FNMZ01000003">
    <property type="protein sequence ID" value="SDX08684.1"/>
    <property type="molecule type" value="Genomic_DNA"/>
</dbReference>
<gene>
    <name evidence="5" type="ORF">SAMN05444336_103259</name>
</gene>
<dbReference type="Proteomes" id="UP000199118">
    <property type="component" value="Unassembled WGS sequence"/>
</dbReference>
<dbReference type="GO" id="GO:0008967">
    <property type="term" value="F:phosphoglycolate phosphatase activity"/>
    <property type="evidence" value="ECO:0007669"/>
    <property type="project" value="UniProtKB-EC"/>
</dbReference>
<dbReference type="InterPro" id="IPR036412">
    <property type="entry name" value="HAD-like_sf"/>
</dbReference>
<evidence type="ECO:0000256" key="1">
    <source>
        <dbReference type="ARBA" id="ARBA00000830"/>
    </source>
</evidence>
<protein>
    <recommendedName>
        <fullName evidence="4">phosphoglycolate phosphatase</fullName>
        <ecNumber evidence="4">3.1.3.18</ecNumber>
    </recommendedName>
</protein>
<keyword evidence="6" id="KW-1185">Reference proteome</keyword>
<dbReference type="GO" id="GO:0005829">
    <property type="term" value="C:cytosol"/>
    <property type="evidence" value="ECO:0007669"/>
    <property type="project" value="TreeGrafter"/>
</dbReference>
<dbReference type="OrthoDB" id="9793014at2"/>
<accession>A0A1H2YVK4</accession>
<dbReference type="PANTHER" id="PTHR43434:SF1">
    <property type="entry name" value="PHOSPHOGLYCOLATE PHOSPHATASE"/>
    <property type="match status" value="1"/>
</dbReference>
<dbReference type="InterPro" id="IPR050155">
    <property type="entry name" value="HAD-like_hydrolase_sf"/>
</dbReference>
<comment type="catalytic activity">
    <reaction evidence="1">
        <text>2-phosphoglycolate + H2O = glycolate + phosphate</text>
        <dbReference type="Rhea" id="RHEA:14369"/>
        <dbReference type="ChEBI" id="CHEBI:15377"/>
        <dbReference type="ChEBI" id="CHEBI:29805"/>
        <dbReference type="ChEBI" id="CHEBI:43474"/>
        <dbReference type="ChEBI" id="CHEBI:58033"/>
        <dbReference type="EC" id="3.1.3.18"/>
    </reaction>
</comment>
<evidence type="ECO:0000256" key="2">
    <source>
        <dbReference type="ARBA" id="ARBA00004818"/>
    </source>
</evidence>
<comment type="similarity">
    <text evidence="3">Belongs to the HAD-like hydrolase superfamily. CbbY/CbbZ/Gph/YieH family.</text>
</comment>